<accession>A0A835GHP0</accession>
<evidence type="ECO:0000313" key="2">
    <source>
        <dbReference type="EMBL" id="KAF9415359.1"/>
    </source>
</evidence>
<feature type="region of interest" description="Disordered" evidence="1">
    <location>
        <begin position="20"/>
        <end position="66"/>
    </location>
</feature>
<name>A0A835GHP0_SPOEX</name>
<gene>
    <name evidence="2" type="ORF">HW555_006949</name>
</gene>
<sequence>PADSPRDLIESAMAATVAAGAGAALGSSSPTRHESRAHRDNWSTGRWPRNKSPSPLPAGSKLPGAGLYSLMWVGPATTLATD</sequence>
<reference evidence="2" key="1">
    <citation type="submission" date="2020-08" db="EMBL/GenBank/DDBJ databases">
        <title>Spodoptera exigua strain:BAW_Kor-Di-RS1 Genome sequencing and assembly.</title>
        <authorList>
            <person name="Kim J."/>
            <person name="Nam H.Y."/>
            <person name="Kwon M."/>
            <person name="Choi J.H."/>
            <person name="Cho S.R."/>
            <person name="Kim G.-H."/>
        </authorList>
    </citation>
    <scope>NUCLEOTIDE SEQUENCE</scope>
    <source>
        <strain evidence="2">BAW_Kor-Di-RS1</strain>
        <tissue evidence="2">Whole-body</tissue>
    </source>
</reference>
<keyword evidence="3" id="KW-1185">Reference proteome</keyword>
<proteinExistence type="predicted"/>
<evidence type="ECO:0000313" key="3">
    <source>
        <dbReference type="Proteomes" id="UP000648187"/>
    </source>
</evidence>
<feature type="compositionally biased region" description="Low complexity" evidence="1">
    <location>
        <begin position="20"/>
        <end position="29"/>
    </location>
</feature>
<organism evidence="2 3">
    <name type="scientific">Spodoptera exigua</name>
    <name type="common">Beet armyworm</name>
    <name type="synonym">Noctua fulgens</name>
    <dbReference type="NCBI Taxonomy" id="7107"/>
    <lineage>
        <taxon>Eukaryota</taxon>
        <taxon>Metazoa</taxon>
        <taxon>Ecdysozoa</taxon>
        <taxon>Arthropoda</taxon>
        <taxon>Hexapoda</taxon>
        <taxon>Insecta</taxon>
        <taxon>Pterygota</taxon>
        <taxon>Neoptera</taxon>
        <taxon>Endopterygota</taxon>
        <taxon>Lepidoptera</taxon>
        <taxon>Glossata</taxon>
        <taxon>Ditrysia</taxon>
        <taxon>Noctuoidea</taxon>
        <taxon>Noctuidae</taxon>
        <taxon>Amphipyrinae</taxon>
        <taxon>Spodoptera</taxon>
    </lineage>
</organism>
<dbReference type="EMBL" id="JACKWZ010000112">
    <property type="protein sequence ID" value="KAF9415359.1"/>
    <property type="molecule type" value="Genomic_DNA"/>
</dbReference>
<feature type="compositionally biased region" description="Basic and acidic residues" evidence="1">
    <location>
        <begin position="31"/>
        <end position="41"/>
    </location>
</feature>
<evidence type="ECO:0000256" key="1">
    <source>
        <dbReference type="SAM" id="MobiDB-lite"/>
    </source>
</evidence>
<dbReference type="AlphaFoldDB" id="A0A835GHP0"/>
<dbReference type="Proteomes" id="UP000648187">
    <property type="component" value="Unassembled WGS sequence"/>
</dbReference>
<comment type="caution">
    <text evidence="2">The sequence shown here is derived from an EMBL/GenBank/DDBJ whole genome shotgun (WGS) entry which is preliminary data.</text>
</comment>
<feature type="non-terminal residue" evidence="2">
    <location>
        <position position="82"/>
    </location>
</feature>
<protein>
    <submittedName>
        <fullName evidence="2">Uncharacterized protein</fullName>
    </submittedName>
</protein>